<evidence type="ECO:0000313" key="3">
    <source>
        <dbReference type="Proteomes" id="UP000285060"/>
    </source>
</evidence>
<feature type="region of interest" description="Disordered" evidence="1">
    <location>
        <begin position="1"/>
        <end position="92"/>
    </location>
</feature>
<feature type="compositionally biased region" description="Basic and acidic residues" evidence="1">
    <location>
        <begin position="64"/>
        <end position="78"/>
    </location>
</feature>
<gene>
    <name evidence="2" type="ORF">DYB32_010909</name>
</gene>
<name>A0A3R6YVP5_9STRA</name>
<feature type="region of interest" description="Disordered" evidence="1">
    <location>
        <begin position="584"/>
        <end position="612"/>
    </location>
</feature>
<organism evidence="2 3">
    <name type="scientific">Aphanomyces invadans</name>
    <dbReference type="NCBI Taxonomy" id="157072"/>
    <lineage>
        <taxon>Eukaryota</taxon>
        <taxon>Sar</taxon>
        <taxon>Stramenopiles</taxon>
        <taxon>Oomycota</taxon>
        <taxon>Saprolegniomycetes</taxon>
        <taxon>Saprolegniales</taxon>
        <taxon>Verrucalvaceae</taxon>
        <taxon>Aphanomyces</taxon>
    </lineage>
</organism>
<feature type="non-terminal residue" evidence="2">
    <location>
        <position position="1"/>
    </location>
</feature>
<feature type="region of interest" description="Disordered" evidence="1">
    <location>
        <begin position="212"/>
        <end position="233"/>
    </location>
</feature>
<comment type="caution">
    <text evidence="2">The sequence shown here is derived from an EMBL/GenBank/DDBJ whole genome shotgun (WGS) entry which is preliminary data.</text>
</comment>
<keyword evidence="3" id="KW-1185">Reference proteome</keyword>
<accession>A0A3R6YVP5</accession>
<evidence type="ECO:0000256" key="1">
    <source>
        <dbReference type="SAM" id="MobiDB-lite"/>
    </source>
</evidence>
<proteinExistence type="predicted"/>
<dbReference type="EMBL" id="QUSY01004382">
    <property type="protein sequence ID" value="RHY13642.1"/>
    <property type="molecule type" value="Genomic_DNA"/>
</dbReference>
<protein>
    <submittedName>
        <fullName evidence="2">Uncharacterized protein</fullName>
    </submittedName>
</protein>
<dbReference type="AlphaFoldDB" id="A0A3R6YVP5"/>
<feature type="compositionally biased region" description="Low complexity" evidence="1">
    <location>
        <begin position="219"/>
        <end position="233"/>
    </location>
</feature>
<evidence type="ECO:0000313" key="2">
    <source>
        <dbReference type="EMBL" id="RHY13642.1"/>
    </source>
</evidence>
<dbReference type="Proteomes" id="UP000285060">
    <property type="component" value="Unassembled WGS sequence"/>
</dbReference>
<feature type="non-terminal residue" evidence="2">
    <location>
        <position position="685"/>
    </location>
</feature>
<reference evidence="2 3" key="1">
    <citation type="submission" date="2018-08" db="EMBL/GenBank/DDBJ databases">
        <title>Aphanomyces genome sequencing and annotation.</title>
        <authorList>
            <person name="Minardi D."/>
            <person name="Oidtmann B."/>
            <person name="Van Der Giezen M."/>
            <person name="Studholme D.J."/>
        </authorList>
    </citation>
    <scope>NUCLEOTIDE SEQUENCE [LARGE SCALE GENOMIC DNA]</scope>
    <source>
        <strain evidence="2 3">NJM0002</strain>
    </source>
</reference>
<sequence>RDLNYRIQHHANSPEQREQEKRCRPGEESDEAMDSSNLMDELVYSDSSTGYGQHGLIDDSDESFEPRSPSDDVMHSESDDVVSSPATSAPSEDLFVAPDNFDLSSSAGLADVGAGESELAPDSNVPMSAESEPVRLQSVPPLHEIVHYVPHGNFAHSIPSAVVATTRIVSQTTTFVSGPRAIEARHLAMLEPPREVQERSLAIPAHPTDGFHHYPLLEGSDSPSGRPSDSSSLRLENVHASRALPASPVPATATTLAPTIGTDADARPDLVCHASPFGLEPPPTQPMIAWDDVNPDHELVVHTHPTDLDAIVAGDVDMDQNDGWPRRALLENDEMETEEALQHAVLTTNIHEISDRIQALQNWTMTHENEIAGLARETGSQLSDLRDSALGQGHRLDELARRLHASEELLSAGISDSVSLVTERTSLLNCDLHSTRLDLSAQISDLQQEIRLLRDGETHRDLLETTVRSQQSAITKLENSLRRQDASKELLERGLQANEAHLTTTLSSVRVQVEELSRGLKESALGNQQLLGESRRHIAALQESNARLHQLVSTLSADKAHLLDRIQLLETRIDQQQAEFATRLDGLARESRVPRSDSPTPSPSPSAHQLGDLPNLVSELKAAMSKMTTEFEEVKESIQATEHSKLFGLAVKYTSVPTSDEQAQCEFFIKQLLDQADRCRLDDDE</sequence>
<feature type="compositionally biased region" description="Basic and acidic residues" evidence="1">
    <location>
        <begin position="586"/>
        <end position="595"/>
    </location>
</feature>
<feature type="compositionally biased region" description="Basic and acidic residues" evidence="1">
    <location>
        <begin position="15"/>
        <end position="27"/>
    </location>
</feature>
<dbReference type="VEuPathDB" id="FungiDB:H310_14641"/>